<sequence>MIVKQQDYVNEGDILLRSKDKTFRVHKLILSLSSKLFKDLIESSETSKPSTNENVKIIKHYLISPSLEIYVDGETPELIEGMLSFLYPVEHFMITWDNISDFLRISDKFEIEKIKQCCKDMLSKEFQSNTLLAIKLAEKYSFPDIYKESSKLILDDYQKYSSDPQFKLLSKETRLKLYECWFDYHSKLQEFICKFHKIGVHHNGRTISLREYISKKFPATTLLKPSLLMDMCKQQLSFENYYNYLNIKENYPERILTYEPLFQNDDKMYIFIELDN</sequence>
<dbReference type="AlphaFoldDB" id="A0A2I1EHG2"/>
<reference evidence="3 4" key="2">
    <citation type="submission" date="2017-10" db="EMBL/GenBank/DDBJ databases">
        <title>Genome analyses suggest a sexual origin of heterokaryosis in a supposedly ancient asexual fungus.</title>
        <authorList>
            <person name="Corradi N."/>
            <person name="Sedzielewska K."/>
            <person name="Noel J."/>
            <person name="Charron P."/>
            <person name="Farinelli L."/>
            <person name="Marton T."/>
            <person name="Kruger M."/>
            <person name="Pelin A."/>
            <person name="Brachmann A."/>
            <person name="Corradi N."/>
        </authorList>
    </citation>
    <scope>NUCLEOTIDE SEQUENCE [LARGE SCALE GENOMIC DNA]</scope>
    <source>
        <strain evidence="3 4">A1</strain>
    </source>
</reference>
<dbReference type="Pfam" id="PF00651">
    <property type="entry name" value="BTB"/>
    <property type="match status" value="1"/>
</dbReference>
<evidence type="ECO:0000313" key="3">
    <source>
        <dbReference type="EMBL" id="PKC60652.1"/>
    </source>
</evidence>
<dbReference type="CDD" id="cd18186">
    <property type="entry name" value="BTB_POZ_ZBTB_KLHL-like"/>
    <property type="match status" value="1"/>
</dbReference>
<dbReference type="SUPFAM" id="SSF54695">
    <property type="entry name" value="POZ domain"/>
    <property type="match status" value="1"/>
</dbReference>
<dbReference type="VEuPathDB" id="FungiDB:RhiirFUN_025709"/>
<reference evidence="2" key="3">
    <citation type="submission" date="2020-05" db="EMBL/GenBank/DDBJ databases">
        <authorList>
            <person name="Rincon C."/>
            <person name="Sanders R I."/>
            <person name="Robbins C."/>
            <person name="Chaturvedi A."/>
        </authorList>
    </citation>
    <scope>NUCLEOTIDE SEQUENCE</scope>
    <source>
        <strain evidence="2">CHB12</strain>
    </source>
</reference>
<accession>A0A2I1EHG2</accession>
<evidence type="ECO:0000259" key="1">
    <source>
        <dbReference type="PROSITE" id="PS50097"/>
    </source>
</evidence>
<dbReference type="VEuPathDB" id="FungiDB:RhiirA1_399011"/>
<dbReference type="SMR" id="A0A2I1EHG2"/>
<evidence type="ECO:0000313" key="4">
    <source>
        <dbReference type="Proteomes" id="UP000232688"/>
    </source>
</evidence>
<dbReference type="PROSITE" id="PS50097">
    <property type="entry name" value="BTB"/>
    <property type="match status" value="1"/>
</dbReference>
<dbReference type="VEuPathDB" id="FungiDB:FUN_022314"/>
<evidence type="ECO:0000313" key="2">
    <source>
        <dbReference type="EMBL" id="CAB5352465.1"/>
    </source>
</evidence>
<dbReference type="SMART" id="SM00225">
    <property type="entry name" value="BTB"/>
    <property type="match status" value="1"/>
</dbReference>
<feature type="domain" description="BTB" evidence="1">
    <location>
        <begin position="12"/>
        <end position="87"/>
    </location>
</feature>
<reference evidence="3 4" key="1">
    <citation type="submission" date="2017-10" db="EMBL/GenBank/DDBJ databases">
        <title>Extensive intraspecific genome diversity in a model arbuscular mycorrhizal fungus.</title>
        <authorList>
            <person name="Chen E.C.H."/>
            <person name="Morin E."/>
            <person name="Baudet D."/>
            <person name="Noel J."/>
            <person name="Ndikumana S."/>
            <person name="Charron P."/>
            <person name="St-Onge C."/>
            <person name="Giorgi J."/>
            <person name="Grigoriev I.V."/>
            <person name="Roux C."/>
            <person name="Martin F.M."/>
            <person name="Corradi N."/>
        </authorList>
    </citation>
    <scope>NUCLEOTIDE SEQUENCE [LARGE SCALE GENOMIC DNA]</scope>
    <source>
        <strain evidence="3 4">A1</strain>
    </source>
</reference>
<dbReference type="InterPro" id="IPR000210">
    <property type="entry name" value="BTB/POZ_dom"/>
</dbReference>
<dbReference type="Gene3D" id="3.30.710.10">
    <property type="entry name" value="Potassium Channel Kv1.1, Chain A"/>
    <property type="match status" value="1"/>
</dbReference>
<name>A0A2I1EHG2_9GLOM</name>
<proteinExistence type="predicted"/>
<dbReference type="EMBL" id="LLXH01001114">
    <property type="protein sequence ID" value="PKC60652.1"/>
    <property type="molecule type" value="Genomic_DNA"/>
</dbReference>
<organism evidence="3 4">
    <name type="scientific">Rhizophagus irregularis</name>
    <dbReference type="NCBI Taxonomy" id="588596"/>
    <lineage>
        <taxon>Eukaryota</taxon>
        <taxon>Fungi</taxon>
        <taxon>Fungi incertae sedis</taxon>
        <taxon>Mucoromycota</taxon>
        <taxon>Glomeromycotina</taxon>
        <taxon>Glomeromycetes</taxon>
        <taxon>Glomerales</taxon>
        <taxon>Glomeraceae</taxon>
        <taxon>Rhizophagus</taxon>
    </lineage>
</organism>
<protein>
    <recommendedName>
        <fullName evidence="1">BTB domain-containing protein</fullName>
    </recommendedName>
</protein>
<dbReference type="Proteomes" id="UP000232688">
    <property type="component" value="Unassembled WGS sequence"/>
</dbReference>
<dbReference type="Proteomes" id="UP000684084">
    <property type="component" value="Unassembled WGS sequence"/>
</dbReference>
<gene>
    <name evidence="2" type="ORF">CHRIB12_LOCUS5440</name>
    <name evidence="3" type="ORF">RhiirA1_399011</name>
</gene>
<dbReference type="InterPro" id="IPR011333">
    <property type="entry name" value="SKP1/BTB/POZ_sf"/>
</dbReference>
<dbReference type="PANTHER" id="PTHR45632">
    <property type="entry name" value="LD33804P"/>
    <property type="match status" value="1"/>
</dbReference>
<comment type="caution">
    <text evidence="3">The sequence shown here is derived from an EMBL/GenBank/DDBJ whole genome shotgun (WGS) entry which is preliminary data.</text>
</comment>
<dbReference type="OrthoDB" id="3164835at2759"/>
<dbReference type="EMBL" id="CAGKOT010000008">
    <property type="protein sequence ID" value="CAB5352465.1"/>
    <property type="molecule type" value="Genomic_DNA"/>
</dbReference>